<feature type="transmembrane region" description="Helical" evidence="2">
    <location>
        <begin position="485"/>
        <end position="508"/>
    </location>
</feature>
<keyword evidence="5" id="KW-1185">Reference proteome</keyword>
<feature type="region of interest" description="Disordered" evidence="1">
    <location>
        <begin position="438"/>
        <end position="463"/>
    </location>
</feature>
<evidence type="ECO:0000256" key="1">
    <source>
        <dbReference type="SAM" id="MobiDB-lite"/>
    </source>
</evidence>
<dbReference type="AlphaFoldDB" id="A0AB34JW60"/>
<evidence type="ECO:0000256" key="3">
    <source>
        <dbReference type="SAM" id="SignalP"/>
    </source>
</evidence>
<feature type="compositionally biased region" description="Pro residues" evidence="1">
    <location>
        <begin position="301"/>
        <end position="310"/>
    </location>
</feature>
<reference evidence="4 5" key="1">
    <citation type="journal article" date="2024" name="Science">
        <title>Giant polyketide synthase enzymes in the biosynthesis of giant marine polyether toxins.</title>
        <authorList>
            <person name="Fallon T.R."/>
            <person name="Shende V.V."/>
            <person name="Wierzbicki I.H."/>
            <person name="Pendleton A.L."/>
            <person name="Watervoot N.F."/>
            <person name="Auber R.P."/>
            <person name="Gonzalez D.J."/>
            <person name="Wisecaver J.H."/>
            <person name="Moore B.S."/>
        </authorList>
    </citation>
    <scope>NUCLEOTIDE SEQUENCE [LARGE SCALE GENOMIC DNA]</scope>
    <source>
        <strain evidence="4 5">12B1</strain>
    </source>
</reference>
<feature type="signal peptide" evidence="3">
    <location>
        <begin position="1"/>
        <end position="21"/>
    </location>
</feature>
<feature type="compositionally biased region" description="Basic and acidic residues" evidence="1">
    <location>
        <begin position="446"/>
        <end position="463"/>
    </location>
</feature>
<feature type="compositionally biased region" description="Polar residues" evidence="1">
    <location>
        <begin position="241"/>
        <end position="250"/>
    </location>
</feature>
<name>A0AB34JW60_PRYPA</name>
<keyword evidence="2" id="KW-1133">Transmembrane helix</keyword>
<comment type="caution">
    <text evidence="4">The sequence shown here is derived from an EMBL/GenBank/DDBJ whole genome shotgun (WGS) entry which is preliminary data.</text>
</comment>
<keyword evidence="3" id="KW-0732">Signal</keyword>
<feature type="compositionally biased region" description="Basic and acidic residues" evidence="1">
    <location>
        <begin position="230"/>
        <end position="240"/>
    </location>
</feature>
<evidence type="ECO:0000256" key="2">
    <source>
        <dbReference type="SAM" id="Phobius"/>
    </source>
</evidence>
<evidence type="ECO:0000313" key="5">
    <source>
        <dbReference type="Proteomes" id="UP001515480"/>
    </source>
</evidence>
<keyword evidence="2" id="KW-0812">Transmembrane</keyword>
<evidence type="ECO:0000313" key="4">
    <source>
        <dbReference type="EMBL" id="KAL1525935.1"/>
    </source>
</evidence>
<feature type="chain" id="PRO_5044263681" evidence="3">
    <location>
        <begin position="22"/>
        <end position="545"/>
    </location>
</feature>
<sequence>MHASRLVACAVLALRPSPLAASVGHSARAAADVSLVSGCATVDAEQSSSWKDSATNEDRFSLRLILLKWEEALEVTLTWGTDVQIDEIFEAEPISGGDGGRTVTLRPSSLTSEVVVAGRGTLSKDPQIMCSVARGDPETSESEGCSLGPHYHVLNSWQEGANIEVQFDTWEYHRIVSLIFDEEVEALNPLHATLEQPTDDAGKTILRFRLELQEGAQPCSTGHLDQFGNPERDTECKEAHPSNSPQTITFQIMPPPSVNAPRIICNSPVVESPYQTASPPPAEEKTLLEDASTTLPSLQLSPPPNPPPVPQTQLESAPQQTPLPAQVTVLMDPVCPLGGEMTVPYALHGSDHDTLRVIVQSKRMREDHQFVVGFVGLQMAVSHVAGASFIMDYPSAIMGVAHEYAFVPEAGALSFAFTVRGSDVFPSFCSCRLTNVPSTPASNVESQHDMEQAVPTEAERENPHPLLENHDQQQYSSQQPRAVDMTLIIIVGCVLLTLGIAAGAAWYYRTRCADGHHVGSIRSTAIDDGTAAQAIDALELELDDA</sequence>
<feature type="region of interest" description="Disordered" evidence="1">
    <location>
        <begin position="218"/>
        <end position="253"/>
    </location>
</feature>
<dbReference type="Proteomes" id="UP001515480">
    <property type="component" value="Unassembled WGS sequence"/>
</dbReference>
<gene>
    <name evidence="4" type="ORF">AB1Y20_020761</name>
</gene>
<keyword evidence="2" id="KW-0472">Membrane</keyword>
<accession>A0AB34JW60</accession>
<dbReference type="EMBL" id="JBGBPQ010000004">
    <property type="protein sequence ID" value="KAL1525935.1"/>
    <property type="molecule type" value="Genomic_DNA"/>
</dbReference>
<protein>
    <submittedName>
        <fullName evidence="4">Uncharacterized protein</fullName>
    </submittedName>
</protein>
<feature type="region of interest" description="Disordered" evidence="1">
    <location>
        <begin position="293"/>
        <end position="318"/>
    </location>
</feature>
<proteinExistence type="predicted"/>
<organism evidence="4 5">
    <name type="scientific">Prymnesium parvum</name>
    <name type="common">Toxic golden alga</name>
    <dbReference type="NCBI Taxonomy" id="97485"/>
    <lineage>
        <taxon>Eukaryota</taxon>
        <taxon>Haptista</taxon>
        <taxon>Haptophyta</taxon>
        <taxon>Prymnesiophyceae</taxon>
        <taxon>Prymnesiales</taxon>
        <taxon>Prymnesiaceae</taxon>
        <taxon>Prymnesium</taxon>
    </lineage>
</organism>